<dbReference type="RefSeq" id="WP_316791871.1">
    <property type="nucleotide sequence ID" value="NZ_CP053540.1"/>
</dbReference>
<dbReference type="KEGG" id="tog:HNI00_06875"/>
<keyword evidence="1" id="KW-0812">Transmembrane</keyword>
<protein>
    <submittedName>
        <fullName evidence="2">Uncharacterized protein</fullName>
    </submittedName>
</protein>
<feature type="transmembrane region" description="Helical" evidence="1">
    <location>
        <begin position="62"/>
        <end position="82"/>
    </location>
</feature>
<feature type="transmembrane region" description="Helical" evidence="1">
    <location>
        <begin position="33"/>
        <end position="50"/>
    </location>
</feature>
<keyword evidence="1" id="KW-0472">Membrane</keyword>
<proteinExistence type="predicted"/>
<evidence type="ECO:0000256" key="1">
    <source>
        <dbReference type="SAM" id="Phobius"/>
    </source>
</evidence>
<sequence length="130" mass="13920">MPFIVLALLFLGATLSIVGGVWGLVLAFSDHVLWGVAYLLVPFASLAFFIMRWGRKSVRQAFWLWLSGFGMVLLSLLLSALIGQSLPSPTSSGFGDDLSQLPEGTVPEALTEQPSAALELSSVLNPQNGE</sequence>
<gene>
    <name evidence="2" type="ORF">HNI00_06875</name>
</gene>
<name>A0AA96Y382_9CYAN</name>
<dbReference type="AlphaFoldDB" id="A0AA96Y382"/>
<keyword evidence="1" id="KW-1133">Transmembrane helix</keyword>
<reference evidence="2" key="1">
    <citation type="submission" date="2020-05" db="EMBL/GenBank/DDBJ databases">
        <authorList>
            <person name="Zhu T."/>
            <person name="Keshari N."/>
            <person name="Lu X."/>
        </authorList>
    </citation>
    <scope>NUCLEOTIDE SEQUENCE</scope>
    <source>
        <strain evidence="2">NK1-22</strain>
    </source>
</reference>
<organism evidence="2">
    <name type="scientific">Thermoleptolyngbya oregonensis NK1-22</name>
    <dbReference type="NCBI Taxonomy" id="2547457"/>
    <lineage>
        <taxon>Bacteria</taxon>
        <taxon>Bacillati</taxon>
        <taxon>Cyanobacteriota</taxon>
        <taxon>Cyanophyceae</taxon>
        <taxon>Oculatellales</taxon>
        <taxon>Oculatellaceae</taxon>
        <taxon>Thermoleptolyngbya</taxon>
    </lineage>
</organism>
<accession>A0AA96Y382</accession>
<dbReference type="EMBL" id="CP053540">
    <property type="protein sequence ID" value="WOB42900.1"/>
    <property type="molecule type" value="Genomic_DNA"/>
</dbReference>
<evidence type="ECO:0000313" key="2">
    <source>
        <dbReference type="EMBL" id="WOB42900.1"/>
    </source>
</evidence>